<dbReference type="OrthoDB" id="7845313at2"/>
<sequence>MSRRPEETAAAPAPVPVPAGRWNLWIGLGTLAFVALCLLAWFPRDIGSGFLQTNLTGRTVPGDSFFPILLVGLMVPLAALLILSQLGTARGADGEEVGSLGPANLGFLGRSLLLTAVSLLVMNWTGPALVWLTNALGLTAFSGYRAASASFPFDVSGFLVGGTLLTCGFIRITCHRLRMSDVLVAAATVAVMILIFDGLLENIQLPPNADL</sequence>
<keyword evidence="1" id="KW-1133">Transmembrane helix</keyword>
<protein>
    <recommendedName>
        <fullName evidence="3">Tripartite tricarboxylate transporter TctB family protein</fullName>
    </recommendedName>
</protein>
<keyword evidence="1" id="KW-0472">Membrane</keyword>
<organism evidence="2">
    <name type="scientific">Alloyangia mangrovi</name>
    <dbReference type="NCBI Taxonomy" id="1779329"/>
    <lineage>
        <taxon>Bacteria</taxon>
        <taxon>Pseudomonadati</taxon>
        <taxon>Pseudomonadota</taxon>
        <taxon>Alphaproteobacteria</taxon>
        <taxon>Rhodobacterales</taxon>
        <taxon>Roseobacteraceae</taxon>
        <taxon>Alloyangia</taxon>
    </lineage>
</organism>
<feature type="transmembrane region" description="Helical" evidence="1">
    <location>
        <begin position="64"/>
        <end position="83"/>
    </location>
</feature>
<proteinExistence type="predicted"/>
<dbReference type="AlphaFoldDB" id="A0A2A3JZN8"/>
<feature type="transmembrane region" description="Helical" evidence="1">
    <location>
        <begin position="182"/>
        <end position="200"/>
    </location>
</feature>
<comment type="caution">
    <text evidence="2">The sequence shown here is derived from an EMBL/GenBank/DDBJ whole genome shotgun (WGS) entry which is preliminary data.</text>
</comment>
<gene>
    <name evidence="2" type="ORF">CLG85_03280</name>
</gene>
<evidence type="ECO:0000313" key="2">
    <source>
        <dbReference type="EMBL" id="PBD20558.1"/>
    </source>
</evidence>
<feature type="transmembrane region" description="Helical" evidence="1">
    <location>
        <begin position="153"/>
        <end position="170"/>
    </location>
</feature>
<evidence type="ECO:0008006" key="3">
    <source>
        <dbReference type="Google" id="ProtNLM"/>
    </source>
</evidence>
<keyword evidence="1" id="KW-0812">Transmembrane</keyword>
<accession>A0A2A3JZN8</accession>
<feature type="transmembrane region" description="Helical" evidence="1">
    <location>
        <begin position="22"/>
        <end position="43"/>
    </location>
</feature>
<name>A0A2A3JZN8_9RHOB</name>
<evidence type="ECO:0000256" key="1">
    <source>
        <dbReference type="SAM" id="Phobius"/>
    </source>
</evidence>
<reference evidence="2" key="1">
    <citation type="submission" date="2017-09" db="EMBL/GenBank/DDBJ databases">
        <title>Yangia sp. SAOS 153D whole genome sequencing.</title>
        <authorList>
            <person name="Verma A."/>
            <person name="Krishnamurthi S."/>
        </authorList>
    </citation>
    <scope>NUCLEOTIDE SEQUENCE [LARGE SCALE GENOMIC DNA]</scope>
    <source>
        <strain evidence="2">SAOS 153D</strain>
    </source>
</reference>
<dbReference type="EMBL" id="NTHN01000034">
    <property type="protein sequence ID" value="PBD20558.1"/>
    <property type="molecule type" value="Genomic_DNA"/>
</dbReference>